<dbReference type="InterPro" id="IPR050777">
    <property type="entry name" value="SET2_Histone-Lys_MeTrsfase"/>
</dbReference>
<feature type="domain" description="SET" evidence="6">
    <location>
        <begin position="28"/>
        <end position="131"/>
    </location>
</feature>
<dbReference type="AlphaFoldDB" id="A0A0G2AE53"/>
<organism evidence="7 8">
    <name type="scientific">Candidatus Uhrbacteria bacterium GW2011_GWD2_52_7</name>
    <dbReference type="NCBI Taxonomy" id="1618989"/>
    <lineage>
        <taxon>Bacteria</taxon>
        <taxon>Candidatus Uhriibacteriota</taxon>
    </lineage>
</organism>
<keyword evidence="3" id="KW-0489">Methyltransferase</keyword>
<evidence type="ECO:0000313" key="7">
    <source>
        <dbReference type="EMBL" id="KKW30719.1"/>
    </source>
</evidence>
<evidence type="ECO:0000256" key="3">
    <source>
        <dbReference type="ARBA" id="ARBA00022603"/>
    </source>
</evidence>
<gene>
    <name evidence="7" type="ORF">UY72_C0004G0008</name>
</gene>
<dbReference type="PANTHER" id="PTHR22884">
    <property type="entry name" value="SET DOMAIN PROTEINS"/>
    <property type="match status" value="1"/>
</dbReference>
<name>A0A0G2AE53_9BACT</name>
<dbReference type="SUPFAM" id="SSF82199">
    <property type="entry name" value="SET domain"/>
    <property type="match status" value="1"/>
</dbReference>
<dbReference type="GO" id="GO:0005694">
    <property type="term" value="C:chromosome"/>
    <property type="evidence" value="ECO:0007669"/>
    <property type="project" value="UniProtKB-SubCell"/>
</dbReference>
<evidence type="ECO:0000313" key="8">
    <source>
        <dbReference type="Proteomes" id="UP000034846"/>
    </source>
</evidence>
<dbReference type="PROSITE" id="PS50280">
    <property type="entry name" value="SET"/>
    <property type="match status" value="1"/>
</dbReference>
<proteinExistence type="predicted"/>
<keyword evidence="5" id="KW-0949">S-adenosyl-L-methionine</keyword>
<dbReference type="InterPro" id="IPR001214">
    <property type="entry name" value="SET_dom"/>
</dbReference>
<keyword evidence="2" id="KW-0158">Chromosome</keyword>
<accession>A0A0G2AE53</accession>
<evidence type="ECO:0000256" key="2">
    <source>
        <dbReference type="ARBA" id="ARBA00022454"/>
    </source>
</evidence>
<dbReference type="Pfam" id="PF00856">
    <property type="entry name" value="SET"/>
    <property type="match status" value="1"/>
</dbReference>
<dbReference type="GO" id="GO:0008168">
    <property type="term" value="F:methyltransferase activity"/>
    <property type="evidence" value="ECO:0007669"/>
    <property type="project" value="UniProtKB-KW"/>
</dbReference>
<keyword evidence="4" id="KW-0808">Transferase</keyword>
<dbReference type="Proteomes" id="UP000034846">
    <property type="component" value="Unassembled WGS sequence"/>
</dbReference>
<dbReference type="GO" id="GO:0032259">
    <property type="term" value="P:methylation"/>
    <property type="evidence" value="ECO:0007669"/>
    <property type="project" value="UniProtKB-KW"/>
</dbReference>
<comment type="caution">
    <text evidence="7">The sequence shown here is derived from an EMBL/GenBank/DDBJ whole genome shotgun (WGS) entry which is preliminary data.</text>
</comment>
<dbReference type="PATRIC" id="fig|1618989.3.peg.91"/>
<comment type="subcellular location">
    <subcellularLocation>
        <location evidence="1">Chromosome</location>
    </subcellularLocation>
</comment>
<evidence type="ECO:0000256" key="5">
    <source>
        <dbReference type="ARBA" id="ARBA00022691"/>
    </source>
</evidence>
<evidence type="ECO:0000256" key="4">
    <source>
        <dbReference type="ARBA" id="ARBA00022679"/>
    </source>
</evidence>
<dbReference type="SMART" id="SM00317">
    <property type="entry name" value="SET"/>
    <property type="match status" value="1"/>
</dbReference>
<dbReference type="EMBL" id="LCRD01000004">
    <property type="protein sequence ID" value="KKW30719.1"/>
    <property type="molecule type" value="Genomic_DNA"/>
</dbReference>
<dbReference type="InterPro" id="IPR046341">
    <property type="entry name" value="SET_dom_sf"/>
</dbReference>
<dbReference type="Gene3D" id="2.170.270.10">
    <property type="entry name" value="SET domain"/>
    <property type="match status" value="1"/>
</dbReference>
<sequence length="154" mass="17831">MSHVDFSAKICYDGWSFMTYKTPRPQTFDVYVKRSATGLGLFANEAIPRRRFIIEYWGKVIPDEKAQNIGGKYLFEVGNGKTIVGTTRKNIARYINHSCRPNCEVEIKAGRVYIYSRRNIKAGEELTYDYGKEYWDYFIKPHGCRCAKCKGKKA</sequence>
<protein>
    <submittedName>
        <fullName evidence="7">SET domain-containing protein</fullName>
    </submittedName>
</protein>
<evidence type="ECO:0000256" key="1">
    <source>
        <dbReference type="ARBA" id="ARBA00004286"/>
    </source>
</evidence>
<evidence type="ECO:0000259" key="6">
    <source>
        <dbReference type="PROSITE" id="PS50280"/>
    </source>
</evidence>
<reference evidence="7 8" key="1">
    <citation type="journal article" date="2015" name="Nature">
        <title>rRNA introns, odd ribosomes, and small enigmatic genomes across a large radiation of phyla.</title>
        <authorList>
            <person name="Brown C.T."/>
            <person name="Hug L.A."/>
            <person name="Thomas B.C."/>
            <person name="Sharon I."/>
            <person name="Castelle C.J."/>
            <person name="Singh A."/>
            <person name="Wilkins M.J."/>
            <person name="Williams K.H."/>
            <person name="Banfield J.F."/>
        </authorList>
    </citation>
    <scope>NUCLEOTIDE SEQUENCE [LARGE SCALE GENOMIC DNA]</scope>
</reference>